<proteinExistence type="predicted"/>
<evidence type="ECO:0000313" key="2">
    <source>
        <dbReference type="Proteomes" id="UP000270094"/>
    </source>
</evidence>
<dbReference type="SUPFAM" id="SSF63712">
    <property type="entry name" value="Nicotinic receptor ligand binding domain-like"/>
    <property type="match status" value="1"/>
</dbReference>
<dbReference type="AlphaFoldDB" id="A0A3P7JB67"/>
<protein>
    <recommendedName>
        <fullName evidence="3">Neurotransmitter-gated ion-channel ligand-binding domain-containing protein</fullName>
    </recommendedName>
</protein>
<accession>A0A3P7JB67</accession>
<dbReference type="OrthoDB" id="442503at2759"/>
<name>A0A3P7JB67_STRVU</name>
<reference evidence="1 2" key="1">
    <citation type="submission" date="2018-11" db="EMBL/GenBank/DDBJ databases">
        <authorList>
            <consortium name="Pathogen Informatics"/>
        </authorList>
    </citation>
    <scope>NUCLEOTIDE SEQUENCE [LARGE SCALE GENOMIC DNA]</scope>
</reference>
<keyword evidence="2" id="KW-1185">Reference proteome</keyword>
<dbReference type="EMBL" id="UYYB01030339">
    <property type="protein sequence ID" value="VDM73397.1"/>
    <property type="molecule type" value="Genomic_DNA"/>
</dbReference>
<organism evidence="1 2">
    <name type="scientific">Strongylus vulgaris</name>
    <name type="common">Blood worm</name>
    <dbReference type="NCBI Taxonomy" id="40348"/>
    <lineage>
        <taxon>Eukaryota</taxon>
        <taxon>Metazoa</taxon>
        <taxon>Ecdysozoa</taxon>
        <taxon>Nematoda</taxon>
        <taxon>Chromadorea</taxon>
        <taxon>Rhabditida</taxon>
        <taxon>Rhabditina</taxon>
        <taxon>Rhabditomorpha</taxon>
        <taxon>Strongyloidea</taxon>
        <taxon>Strongylidae</taxon>
        <taxon>Strongylus</taxon>
    </lineage>
</organism>
<dbReference type="Proteomes" id="UP000270094">
    <property type="component" value="Unassembled WGS sequence"/>
</dbReference>
<sequence length="95" mass="10690">MFIFPGGEVFMDIRIYLKPTSGKIVLCKYPHDKPVCSMRISSLGFTSDSVEFEWFSDIGDAIQLHRDLEIPELSLIAVNATKCDGMRKSGMLQCL</sequence>
<dbReference type="Gene3D" id="2.70.170.10">
    <property type="entry name" value="Neurotransmitter-gated ion-channel ligand-binding domain"/>
    <property type="match status" value="1"/>
</dbReference>
<gene>
    <name evidence="1" type="ORF">SVUK_LOCUS8395</name>
</gene>
<evidence type="ECO:0000313" key="1">
    <source>
        <dbReference type="EMBL" id="VDM73397.1"/>
    </source>
</evidence>
<dbReference type="InterPro" id="IPR036734">
    <property type="entry name" value="Neur_chan_lig-bd_sf"/>
</dbReference>
<evidence type="ECO:0008006" key="3">
    <source>
        <dbReference type="Google" id="ProtNLM"/>
    </source>
</evidence>
<dbReference type="GO" id="GO:0016020">
    <property type="term" value="C:membrane"/>
    <property type="evidence" value="ECO:0007669"/>
    <property type="project" value="InterPro"/>
</dbReference>
<dbReference type="GO" id="GO:0005230">
    <property type="term" value="F:extracellular ligand-gated monoatomic ion channel activity"/>
    <property type="evidence" value="ECO:0007669"/>
    <property type="project" value="InterPro"/>
</dbReference>